<gene>
    <name evidence="1" type="ORF">DAPPUDRAFT_230160</name>
</gene>
<dbReference type="PhylomeDB" id="E9FTB0"/>
<dbReference type="PANTHER" id="PTHR21106:SF2">
    <property type="entry name" value="NADH DEHYDROGENASE [UBIQUINONE] 1 BETA SUBCOMPLEX SUBUNIT 6"/>
    <property type="match status" value="1"/>
</dbReference>
<dbReference type="GO" id="GO:0005739">
    <property type="term" value="C:mitochondrion"/>
    <property type="evidence" value="ECO:0007669"/>
    <property type="project" value="GOC"/>
</dbReference>
<dbReference type="GO" id="GO:0045271">
    <property type="term" value="C:respiratory chain complex I"/>
    <property type="evidence" value="ECO:0000318"/>
    <property type="project" value="GO_Central"/>
</dbReference>
<dbReference type="InterPro" id="IPR019174">
    <property type="entry name" value="NADH_DH_b-subcmplx_su6"/>
</dbReference>
<dbReference type="InParanoid" id="E9FTB0"/>
<evidence type="ECO:0000313" key="1">
    <source>
        <dbReference type="EMBL" id="EFX89675.1"/>
    </source>
</evidence>
<dbReference type="OMA" id="IRFWTGK"/>
<dbReference type="eggNOG" id="KOG4633">
    <property type="taxonomic scope" value="Eukaryota"/>
</dbReference>
<name>E9FTB0_DAPPU</name>
<dbReference type="KEGG" id="dpx:DAPPUDRAFT_230160"/>
<keyword evidence="2" id="KW-1185">Reference proteome</keyword>
<dbReference type="Pfam" id="PF09782">
    <property type="entry name" value="NDUF_B6"/>
    <property type="match status" value="1"/>
</dbReference>
<dbReference type="STRING" id="6669.E9FTB0"/>
<dbReference type="AlphaFoldDB" id="E9FTB0"/>
<proteinExistence type="predicted"/>
<reference evidence="1 2" key="1">
    <citation type="journal article" date="2011" name="Science">
        <title>The ecoresponsive genome of Daphnia pulex.</title>
        <authorList>
            <person name="Colbourne J.K."/>
            <person name="Pfrender M.E."/>
            <person name="Gilbert D."/>
            <person name="Thomas W.K."/>
            <person name="Tucker A."/>
            <person name="Oakley T.H."/>
            <person name="Tokishita S."/>
            <person name="Aerts A."/>
            <person name="Arnold G.J."/>
            <person name="Basu M.K."/>
            <person name="Bauer D.J."/>
            <person name="Caceres C.E."/>
            <person name="Carmel L."/>
            <person name="Casola C."/>
            <person name="Choi J.H."/>
            <person name="Detter J.C."/>
            <person name="Dong Q."/>
            <person name="Dusheyko S."/>
            <person name="Eads B.D."/>
            <person name="Frohlich T."/>
            <person name="Geiler-Samerotte K.A."/>
            <person name="Gerlach D."/>
            <person name="Hatcher P."/>
            <person name="Jogdeo S."/>
            <person name="Krijgsveld J."/>
            <person name="Kriventseva E.V."/>
            <person name="Kultz D."/>
            <person name="Laforsch C."/>
            <person name="Lindquist E."/>
            <person name="Lopez J."/>
            <person name="Manak J.R."/>
            <person name="Muller J."/>
            <person name="Pangilinan J."/>
            <person name="Patwardhan R.P."/>
            <person name="Pitluck S."/>
            <person name="Pritham E.J."/>
            <person name="Rechtsteiner A."/>
            <person name="Rho M."/>
            <person name="Rogozin I.B."/>
            <person name="Sakarya O."/>
            <person name="Salamov A."/>
            <person name="Schaack S."/>
            <person name="Shapiro H."/>
            <person name="Shiga Y."/>
            <person name="Skalitzky C."/>
            <person name="Smith Z."/>
            <person name="Souvorov A."/>
            <person name="Sung W."/>
            <person name="Tang Z."/>
            <person name="Tsuchiya D."/>
            <person name="Tu H."/>
            <person name="Vos H."/>
            <person name="Wang M."/>
            <person name="Wolf Y.I."/>
            <person name="Yamagata H."/>
            <person name="Yamada T."/>
            <person name="Ye Y."/>
            <person name="Shaw J.R."/>
            <person name="Andrews J."/>
            <person name="Crease T.J."/>
            <person name="Tang H."/>
            <person name="Lucas S.M."/>
            <person name="Robertson H.M."/>
            <person name="Bork P."/>
            <person name="Koonin E.V."/>
            <person name="Zdobnov E.M."/>
            <person name="Grigoriev I.V."/>
            <person name="Lynch M."/>
            <person name="Boore J.L."/>
        </authorList>
    </citation>
    <scope>NUCLEOTIDE SEQUENCE [LARGE SCALE GENOMIC DNA]</scope>
</reference>
<dbReference type="PANTHER" id="PTHR21106">
    <property type="entry name" value="NADH DEHYDROGENASE [UBIQUINONE] 1 BETA SUBCOMPLEX SUBUNIT 6"/>
    <property type="match status" value="1"/>
</dbReference>
<dbReference type="GO" id="GO:0006120">
    <property type="term" value="P:mitochondrial electron transport, NADH to ubiquinone"/>
    <property type="evidence" value="ECO:0007669"/>
    <property type="project" value="InterPro"/>
</dbReference>
<dbReference type="EMBL" id="GL732524">
    <property type="protein sequence ID" value="EFX89675.1"/>
    <property type="molecule type" value="Genomic_DNA"/>
</dbReference>
<dbReference type="Proteomes" id="UP000000305">
    <property type="component" value="Unassembled WGS sequence"/>
</dbReference>
<sequence>MTEPTSRPMTIRGPYDNERARLDGTMTDLDREWRKKWLKAQELGHHEPRTQFSASQMEMNPIRRAYRFPLDFVFSKLQSRLGDKTQITRYWVGKYLLAGWLVLGITYNLKYNSHDWTRKKGFAIFGSKPAVYPGDPNFPKVSDKMKPSDYADYGFKNSPI</sequence>
<protein>
    <submittedName>
        <fullName evidence="1">Uncharacterized protein</fullName>
    </submittedName>
</protein>
<dbReference type="FunCoup" id="E9FTB0">
    <property type="interactions" value="91"/>
</dbReference>
<evidence type="ECO:0000313" key="2">
    <source>
        <dbReference type="Proteomes" id="UP000000305"/>
    </source>
</evidence>
<organism evidence="1 2">
    <name type="scientific">Daphnia pulex</name>
    <name type="common">Water flea</name>
    <dbReference type="NCBI Taxonomy" id="6669"/>
    <lineage>
        <taxon>Eukaryota</taxon>
        <taxon>Metazoa</taxon>
        <taxon>Ecdysozoa</taxon>
        <taxon>Arthropoda</taxon>
        <taxon>Crustacea</taxon>
        <taxon>Branchiopoda</taxon>
        <taxon>Diplostraca</taxon>
        <taxon>Cladocera</taxon>
        <taxon>Anomopoda</taxon>
        <taxon>Daphniidae</taxon>
        <taxon>Daphnia</taxon>
    </lineage>
</organism>
<dbReference type="OrthoDB" id="5824032at2759"/>
<accession>E9FTB0</accession>
<dbReference type="HOGENOM" id="CLU_117330_0_0_1"/>